<feature type="compositionally biased region" description="Low complexity" evidence="8">
    <location>
        <begin position="567"/>
        <end position="578"/>
    </location>
</feature>
<dbReference type="SUPFAM" id="SSF56112">
    <property type="entry name" value="Protein kinase-like (PK-like)"/>
    <property type="match status" value="1"/>
</dbReference>
<dbReference type="GO" id="GO:0015648">
    <property type="term" value="F:lipid-linked peptidoglycan transporter activity"/>
    <property type="evidence" value="ECO:0007669"/>
    <property type="project" value="TreeGrafter"/>
</dbReference>
<dbReference type="GO" id="GO:0034204">
    <property type="term" value="P:lipid translocation"/>
    <property type="evidence" value="ECO:0007669"/>
    <property type="project" value="TreeGrafter"/>
</dbReference>
<dbReference type="AlphaFoldDB" id="A0A938YKF0"/>
<accession>A0A938YKF0</accession>
<evidence type="ECO:0000256" key="3">
    <source>
        <dbReference type="ARBA" id="ARBA00022692"/>
    </source>
</evidence>
<evidence type="ECO:0000256" key="1">
    <source>
        <dbReference type="ARBA" id="ARBA00004651"/>
    </source>
</evidence>
<dbReference type="Gene3D" id="1.10.510.10">
    <property type="entry name" value="Transferase(Phosphotransferase) domain 1"/>
    <property type="match status" value="1"/>
</dbReference>
<feature type="region of interest" description="Disordered" evidence="8">
    <location>
        <begin position="673"/>
        <end position="737"/>
    </location>
</feature>
<feature type="transmembrane region" description="Helical" evidence="9">
    <location>
        <begin position="355"/>
        <end position="381"/>
    </location>
</feature>
<feature type="transmembrane region" description="Helical" evidence="9">
    <location>
        <begin position="131"/>
        <end position="151"/>
    </location>
</feature>
<dbReference type="RefSeq" id="WP_205256901.1">
    <property type="nucleotide sequence ID" value="NZ_BAAAPV010000004.1"/>
</dbReference>
<evidence type="ECO:0000313" key="10">
    <source>
        <dbReference type="EMBL" id="MBM9476799.1"/>
    </source>
</evidence>
<dbReference type="PANTHER" id="PTHR47019:SF1">
    <property type="entry name" value="LIPID II FLIPPASE MURJ"/>
    <property type="match status" value="1"/>
</dbReference>
<feature type="transmembrane region" description="Helical" evidence="9">
    <location>
        <begin position="58"/>
        <end position="81"/>
    </location>
</feature>
<reference evidence="10" key="1">
    <citation type="submission" date="2021-01" db="EMBL/GenBank/DDBJ databases">
        <title>KCTC 19127 draft genome.</title>
        <authorList>
            <person name="An D."/>
        </authorList>
    </citation>
    <scope>NUCLEOTIDE SEQUENCE</scope>
    <source>
        <strain evidence="10">KCTC 19127</strain>
    </source>
</reference>
<dbReference type="GO" id="GO:0009252">
    <property type="term" value="P:peptidoglycan biosynthetic process"/>
    <property type="evidence" value="ECO:0007669"/>
    <property type="project" value="UniProtKB-KW"/>
</dbReference>
<feature type="transmembrane region" description="Helical" evidence="9">
    <location>
        <begin position="429"/>
        <end position="448"/>
    </location>
</feature>
<evidence type="ECO:0000256" key="2">
    <source>
        <dbReference type="ARBA" id="ARBA00022475"/>
    </source>
</evidence>
<feature type="transmembrane region" description="Helical" evidence="9">
    <location>
        <begin position="233"/>
        <end position="255"/>
    </location>
</feature>
<organism evidence="10 11">
    <name type="scientific">Nakamurella flavida</name>
    <dbReference type="NCBI Taxonomy" id="363630"/>
    <lineage>
        <taxon>Bacteria</taxon>
        <taxon>Bacillati</taxon>
        <taxon>Actinomycetota</taxon>
        <taxon>Actinomycetes</taxon>
        <taxon>Nakamurellales</taxon>
        <taxon>Nakamurellaceae</taxon>
        <taxon>Nakamurella</taxon>
    </lineage>
</organism>
<feature type="transmembrane region" description="Helical" evidence="9">
    <location>
        <begin position="93"/>
        <end position="111"/>
    </location>
</feature>
<dbReference type="NCBIfam" id="TIGR01695">
    <property type="entry name" value="murJ_mviN"/>
    <property type="match status" value="1"/>
</dbReference>
<proteinExistence type="predicted"/>
<keyword evidence="6 9" id="KW-1133">Transmembrane helix</keyword>
<evidence type="ECO:0000256" key="7">
    <source>
        <dbReference type="ARBA" id="ARBA00023136"/>
    </source>
</evidence>
<name>A0A938YKF0_9ACTN</name>
<evidence type="ECO:0000256" key="6">
    <source>
        <dbReference type="ARBA" id="ARBA00022989"/>
    </source>
</evidence>
<feature type="compositionally biased region" description="Low complexity" evidence="8">
    <location>
        <begin position="618"/>
        <end position="630"/>
    </location>
</feature>
<keyword evidence="7 9" id="KW-0472">Membrane</keyword>
<dbReference type="Pfam" id="PF03023">
    <property type="entry name" value="MurJ"/>
    <property type="match status" value="1"/>
</dbReference>
<feature type="region of interest" description="Disordered" evidence="8">
    <location>
        <begin position="567"/>
        <end position="658"/>
    </location>
</feature>
<feature type="transmembrane region" description="Helical" evidence="9">
    <location>
        <begin position="490"/>
        <end position="511"/>
    </location>
</feature>
<comment type="caution">
    <text evidence="10">The sequence shown here is derived from an EMBL/GenBank/DDBJ whole genome shotgun (WGS) entry which is preliminary data.</text>
</comment>
<keyword evidence="2" id="KW-1003">Cell membrane</keyword>
<dbReference type="CDD" id="cd13123">
    <property type="entry name" value="MATE_MurJ_like"/>
    <property type="match status" value="1"/>
</dbReference>
<feature type="compositionally biased region" description="Low complexity" evidence="8">
    <location>
        <begin position="673"/>
        <end position="684"/>
    </location>
</feature>
<feature type="transmembrane region" description="Helical" evidence="9">
    <location>
        <begin position="204"/>
        <end position="221"/>
    </location>
</feature>
<dbReference type="PRINTS" id="PR01806">
    <property type="entry name" value="VIRFACTRMVIN"/>
</dbReference>
<sequence>MTPRAPVQADPDPVQPDQAAADQAHRVEQTVEQIDAGLRTARTGGVVRAGLLMASATLVSRATGFLAKVILTTTFGLGLIYDAYTLGNTLPNIVFELLIGGVLTSVAIPLLSRARSDPDGGEGYTQRLVTIAFVGLLGATVLAVLAAPLLIRLYLSTATAGTQQLATSLAYLLLPQILFYGLAALFGAILNAKERFGIPAWAPVINNLVVIGVAVGLNLANGGPIRELTRTQFLILGLGTTFGIVLQAAIMLPALHRSGFRFRWRWGGDRRLLEAGGLLLWTLGYVGVSQIGYIVVTNVAGDAYEGAYSTFATASLLLQLPYGIIGVSILTAIMPRMSRHAAAGQLDAVKSDASLATRLSIVALTPVAAGMAVLATAIAIITTKYGAVNLDSAILIGSTLAALALGLVPLAVTLVQMRVFYAMKDARTPTLINAVMVVVRVPLMIACIQLDERWVVPGLAAATSLSYLVGAVTGEIWLRSRYGSMRTRRTLVTLVKMTLAGAIGAGAALLVSRRLLDLQVVSLGPALLEVAVVGLVGLVVIAAVATLLKVEELIPVRDRVLRLLGLGRRTGGDTPTGPDGSGGGGPQEAPTTPSDGPRDTLPGQTAPPAGQPTGGDGVPPVAASAAGAVDQRPDPSPETEQVSPAVSKDDSPTSGRRWETLDDDADALAALPRADRSAPASRAPLDPPAPGAVTSDIGDQRNGDQSDGDQSAGTPEDRDPTDGPGTGTGDEAPVLLPGTVVGGRYRLLSLVSTDAQGHRFWRAKDSVLPRDMAVTLLPDTTGASATVARTLRAGRLHHIGLPQTLDVGTDQGQSYVVGQWVDGNTLTEMLQRGPLEDALAASITGKVSDAVAEAHRNGIALGALNPDLIRVTEDGQVRLSHVIAHASATPDQDIRAVGALLYLMLTGSWPLPEARTVATAGHQDDLPTLPAAPTRRGREVPAVELRPQINPALSTLAERALHPDEPDGIHAVGAVTALLAAPEVEPVDDGDEEMVPLNAADRRLVRERRVKLSLALTVLAVFAALIVIVVASLGKQALATVQNTTPIDVSALETGPPASSSAAEVAPAPAPTTEAPATTEAAPSTPAPPPAAPVGIVGGTVYDPEGDGNKDYTSYVDRAYDGNPDTAWLTLVYFQQFPTLKPGVGITVQLERAVTPTSVTVTSPSPGTVIEIRTATGPDQPLDQTQVVGTGVVLDGGGGANADLVIPVTAAPSSSYLTVFVTKMNGSGRQWQSKISEIQVTGS</sequence>
<feature type="transmembrane region" description="Helical" evidence="9">
    <location>
        <begin position="1012"/>
        <end position="1034"/>
    </location>
</feature>
<dbReference type="Proteomes" id="UP000663801">
    <property type="component" value="Unassembled WGS sequence"/>
</dbReference>
<keyword evidence="4" id="KW-0133">Cell shape</keyword>
<evidence type="ECO:0000256" key="9">
    <source>
        <dbReference type="SAM" id="Phobius"/>
    </source>
</evidence>
<feature type="region of interest" description="Disordered" evidence="8">
    <location>
        <begin position="1052"/>
        <end position="1109"/>
    </location>
</feature>
<dbReference type="GO" id="GO:0008360">
    <property type="term" value="P:regulation of cell shape"/>
    <property type="evidence" value="ECO:0007669"/>
    <property type="project" value="UniProtKB-KW"/>
</dbReference>
<evidence type="ECO:0000256" key="4">
    <source>
        <dbReference type="ARBA" id="ARBA00022960"/>
    </source>
</evidence>
<evidence type="ECO:0000256" key="8">
    <source>
        <dbReference type="SAM" id="MobiDB-lite"/>
    </source>
</evidence>
<feature type="transmembrane region" description="Helical" evidence="9">
    <location>
        <begin position="454"/>
        <end position="478"/>
    </location>
</feature>
<dbReference type="GO" id="GO:0005886">
    <property type="term" value="C:plasma membrane"/>
    <property type="evidence" value="ECO:0007669"/>
    <property type="project" value="UniProtKB-SubCell"/>
</dbReference>
<dbReference type="EMBL" id="JAERWL010000008">
    <property type="protein sequence ID" value="MBM9476799.1"/>
    <property type="molecule type" value="Genomic_DNA"/>
</dbReference>
<evidence type="ECO:0000313" key="11">
    <source>
        <dbReference type="Proteomes" id="UP000663801"/>
    </source>
</evidence>
<keyword evidence="3 9" id="KW-0812">Transmembrane</keyword>
<feature type="transmembrane region" description="Helical" evidence="9">
    <location>
        <begin position="276"/>
        <end position="296"/>
    </location>
</feature>
<feature type="transmembrane region" description="Helical" evidence="9">
    <location>
        <begin position="523"/>
        <end position="548"/>
    </location>
</feature>
<evidence type="ECO:0000256" key="5">
    <source>
        <dbReference type="ARBA" id="ARBA00022984"/>
    </source>
</evidence>
<keyword evidence="5" id="KW-0573">Peptidoglycan synthesis</keyword>
<dbReference type="Gene3D" id="3.30.200.20">
    <property type="entry name" value="Phosphorylase Kinase, domain 1"/>
    <property type="match status" value="1"/>
</dbReference>
<comment type="subcellular location">
    <subcellularLocation>
        <location evidence="1">Cell membrane</location>
        <topology evidence="1">Multi-pass membrane protein</topology>
    </subcellularLocation>
</comment>
<dbReference type="InterPro" id="IPR051050">
    <property type="entry name" value="Lipid_II_flippase_MurJ/MviN"/>
</dbReference>
<feature type="transmembrane region" description="Helical" evidence="9">
    <location>
        <begin position="393"/>
        <end position="417"/>
    </location>
</feature>
<protein>
    <submittedName>
        <fullName evidence="10">Murein biosynthesis integral membrane protein MurJ</fullName>
    </submittedName>
</protein>
<dbReference type="CDD" id="cd13973">
    <property type="entry name" value="PK_MviN-like"/>
    <property type="match status" value="1"/>
</dbReference>
<feature type="transmembrane region" description="Helical" evidence="9">
    <location>
        <begin position="171"/>
        <end position="192"/>
    </location>
</feature>
<feature type="compositionally biased region" description="Low complexity" evidence="8">
    <location>
        <begin position="1056"/>
        <end position="1084"/>
    </location>
</feature>
<gene>
    <name evidence="10" type="primary">murJ</name>
    <name evidence="10" type="ORF">JL107_10110</name>
</gene>
<dbReference type="InterPro" id="IPR011009">
    <property type="entry name" value="Kinase-like_dom_sf"/>
</dbReference>
<feature type="transmembrane region" description="Helical" evidence="9">
    <location>
        <begin position="316"/>
        <end position="334"/>
    </location>
</feature>
<keyword evidence="11" id="KW-1185">Reference proteome</keyword>
<dbReference type="InterPro" id="IPR004268">
    <property type="entry name" value="MurJ"/>
</dbReference>
<dbReference type="PANTHER" id="PTHR47019">
    <property type="entry name" value="LIPID II FLIPPASE MURJ"/>
    <property type="match status" value="1"/>
</dbReference>
<feature type="compositionally biased region" description="Basic and acidic residues" evidence="8">
    <location>
        <begin position="647"/>
        <end position="658"/>
    </location>
</feature>